<feature type="region of interest" description="Disordered" evidence="1">
    <location>
        <begin position="81"/>
        <end position="110"/>
    </location>
</feature>
<proteinExistence type="predicted"/>
<name>S8C3H4_DACHA</name>
<evidence type="ECO:0000256" key="1">
    <source>
        <dbReference type="SAM" id="MobiDB-lite"/>
    </source>
</evidence>
<evidence type="ECO:0000313" key="4">
    <source>
        <dbReference type="Proteomes" id="UP000015100"/>
    </source>
</evidence>
<feature type="compositionally biased region" description="Basic and acidic residues" evidence="1">
    <location>
        <begin position="270"/>
        <end position="281"/>
    </location>
</feature>
<evidence type="ECO:0000313" key="3">
    <source>
        <dbReference type="EMBL" id="EPS42262.1"/>
    </source>
</evidence>
<keyword evidence="4" id="KW-1185">Reference proteome</keyword>
<feature type="region of interest" description="Disordered" evidence="1">
    <location>
        <begin position="255"/>
        <end position="296"/>
    </location>
</feature>
<reference evidence="4" key="2">
    <citation type="submission" date="2013-04" db="EMBL/GenBank/DDBJ databases">
        <title>Genomic mechanisms accounting for the adaptation to parasitism in nematode-trapping fungi.</title>
        <authorList>
            <person name="Ahren D.G."/>
        </authorList>
    </citation>
    <scope>NUCLEOTIDE SEQUENCE [LARGE SCALE GENOMIC DNA]</scope>
    <source>
        <strain evidence="4">CBS 200.50</strain>
    </source>
</reference>
<feature type="compositionally biased region" description="Low complexity" evidence="1">
    <location>
        <begin position="89"/>
        <end position="110"/>
    </location>
</feature>
<protein>
    <recommendedName>
        <fullName evidence="5">Extracellular membrane protein CFEM domain-containing protein</fullName>
    </recommendedName>
</protein>
<reference evidence="3 4" key="1">
    <citation type="journal article" date="2013" name="PLoS Genet.">
        <title>Genomic mechanisms accounting for the adaptation to parasitism in nematode-trapping fungi.</title>
        <authorList>
            <person name="Meerupati T."/>
            <person name="Andersson K.M."/>
            <person name="Friman E."/>
            <person name="Kumar D."/>
            <person name="Tunlid A."/>
            <person name="Ahren D."/>
        </authorList>
    </citation>
    <scope>NUCLEOTIDE SEQUENCE [LARGE SCALE GENOMIC DNA]</scope>
    <source>
        <strain evidence="3 4">CBS 200.50</strain>
    </source>
</reference>
<dbReference type="AlphaFoldDB" id="S8C3H4"/>
<comment type="caution">
    <text evidence="3">The sequence shown here is derived from an EMBL/GenBank/DDBJ whole genome shotgun (WGS) entry which is preliminary data.</text>
</comment>
<feature type="region of interest" description="Disordered" evidence="1">
    <location>
        <begin position="20"/>
        <end position="45"/>
    </location>
</feature>
<dbReference type="OMA" id="CATAWTE"/>
<feature type="chain" id="PRO_5004548870" description="Extracellular membrane protein CFEM domain-containing protein" evidence="2">
    <location>
        <begin position="22"/>
        <end position="311"/>
    </location>
</feature>
<dbReference type="EMBL" id="AQGS01000127">
    <property type="protein sequence ID" value="EPS42262.1"/>
    <property type="molecule type" value="Genomic_DNA"/>
</dbReference>
<dbReference type="Proteomes" id="UP000015100">
    <property type="component" value="Unassembled WGS sequence"/>
</dbReference>
<sequence length="311" mass="32361">MRFFKLALLLGVSLLASPSFTQGPIDTPAPDPLERDGCGEDKKDKDNCATAWTETVTQGNNIVVLVHPHADTRRGTAAAADVSSGSYEGTGATAAAHTAPTAPTATTSTSVIHSATISRLLESIAENNESIASEYTANAALAASLDSQSNPSSAKALKSSPMETATEIHGNGSTTSSSSSSPFTHTPTKTAHPLDSAEIQICTGGSYKNCIAAYPCEKEPTDAMKCFCRNNVAQGCNDACGGYEKVQPEECPLTPVGEKPSGLPGAGDPKNTKEKIRRENSGSEEEEADRWHEGGGVGMLWGFWPVGEGGI</sequence>
<dbReference type="OrthoDB" id="5367942at2759"/>
<keyword evidence="2" id="KW-0732">Signal</keyword>
<feature type="compositionally biased region" description="Low complexity" evidence="1">
    <location>
        <begin position="173"/>
        <end position="190"/>
    </location>
</feature>
<accession>S8C3H4</accession>
<dbReference type="HOGENOM" id="CLU_894346_0_0_1"/>
<feature type="compositionally biased region" description="Basic and acidic residues" evidence="1">
    <location>
        <begin position="32"/>
        <end position="45"/>
    </location>
</feature>
<organism evidence="3 4">
    <name type="scientific">Dactylellina haptotyla (strain CBS 200.50)</name>
    <name type="common">Nematode-trapping fungus</name>
    <name type="synonym">Monacrosporium haptotylum</name>
    <dbReference type="NCBI Taxonomy" id="1284197"/>
    <lineage>
        <taxon>Eukaryota</taxon>
        <taxon>Fungi</taxon>
        <taxon>Dikarya</taxon>
        <taxon>Ascomycota</taxon>
        <taxon>Pezizomycotina</taxon>
        <taxon>Orbiliomycetes</taxon>
        <taxon>Orbiliales</taxon>
        <taxon>Orbiliaceae</taxon>
        <taxon>Dactylellina</taxon>
    </lineage>
</organism>
<evidence type="ECO:0008006" key="5">
    <source>
        <dbReference type="Google" id="ProtNLM"/>
    </source>
</evidence>
<feature type="region of interest" description="Disordered" evidence="1">
    <location>
        <begin position="146"/>
        <end position="192"/>
    </location>
</feature>
<gene>
    <name evidence="3" type="ORF">H072_3773</name>
</gene>
<feature type="signal peptide" evidence="2">
    <location>
        <begin position="1"/>
        <end position="21"/>
    </location>
</feature>
<evidence type="ECO:0000256" key="2">
    <source>
        <dbReference type="SAM" id="SignalP"/>
    </source>
</evidence>